<dbReference type="EMBL" id="VTPC01002704">
    <property type="protein sequence ID" value="KAF2899647.1"/>
    <property type="molecule type" value="Genomic_DNA"/>
</dbReference>
<reference evidence="2" key="1">
    <citation type="submission" date="2019-08" db="EMBL/GenBank/DDBJ databases">
        <title>The genome of the North American firefly Photinus pyralis.</title>
        <authorList>
            <consortium name="Photinus pyralis genome working group"/>
            <person name="Fallon T.R."/>
            <person name="Sander Lower S.E."/>
            <person name="Weng J.-K."/>
        </authorList>
    </citation>
    <scope>NUCLEOTIDE SEQUENCE</scope>
    <source>
        <strain evidence="2">TRF0915ILg1</strain>
        <tissue evidence="2">Whole body</tissue>
    </source>
</reference>
<feature type="compositionally biased region" description="Basic residues" evidence="1">
    <location>
        <begin position="246"/>
        <end position="255"/>
    </location>
</feature>
<feature type="compositionally biased region" description="Polar residues" evidence="1">
    <location>
        <begin position="194"/>
        <end position="208"/>
    </location>
</feature>
<evidence type="ECO:0000313" key="2">
    <source>
        <dbReference type="EMBL" id="KAF2899647.1"/>
    </source>
</evidence>
<organism evidence="2 3">
    <name type="scientific">Ignelater luminosus</name>
    <name type="common">Cucubano</name>
    <name type="synonym">Pyrophorus luminosus</name>
    <dbReference type="NCBI Taxonomy" id="2038154"/>
    <lineage>
        <taxon>Eukaryota</taxon>
        <taxon>Metazoa</taxon>
        <taxon>Ecdysozoa</taxon>
        <taxon>Arthropoda</taxon>
        <taxon>Hexapoda</taxon>
        <taxon>Insecta</taxon>
        <taxon>Pterygota</taxon>
        <taxon>Neoptera</taxon>
        <taxon>Endopterygota</taxon>
        <taxon>Coleoptera</taxon>
        <taxon>Polyphaga</taxon>
        <taxon>Elateriformia</taxon>
        <taxon>Elateroidea</taxon>
        <taxon>Elateridae</taxon>
        <taxon>Agrypninae</taxon>
        <taxon>Pyrophorini</taxon>
        <taxon>Ignelater</taxon>
    </lineage>
</organism>
<feature type="region of interest" description="Disordered" evidence="1">
    <location>
        <begin position="297"/>
        <end position="322"/>
    </location>
</feature>
<feature type="non-terminal residue" evidence="2">
    <location>
        <position position="368"/>
    </location>
</feature>
<evidence type="ECO:0000256" key="1">
    <source>
        <dbReference type="SAM" id="MobiDB-lite"/>
    </source>
</evidence>
<comment type="caution">
    <text evidence="2">The sequence shown here is derived from an EMBL/GenBank/DDBJ whole genome shotgun (WGS) entry which is preliminary data.</text>
</comment>
<protein>
    <submittedName>
        <fullName evidence="2">Uncharacterized protein</fullName>
    </submittedName>
</protein>
<accession>A0A8K0DAX4</accession>
<dbReference type="AlphaFoldDB" id="A0A8K0DAX4"/>
<feature type="region of interest" description="Disordered" evidence="1">
    <location>
        <begin position="194"/>
        <end position="255"/>
    </location>
</feature>
<sequence>MARAAFMKMKNFVTSKDLNLEIRTRIVRYYVFTILLYGMKVWKRDIDKNPSLRTLGIPPNVELKTNEEVLRQTRQLAFDYACAIQKKVPKNWTKNKIALKDWLRGFLSRQPQLSIRTPEATSLSRATSFNRKNVRDCFGNFKTVYERYQFNEDFLCSSVTDRFDTATITPGIDNVSTKHRTPSQTSAEQLLTEENQNQVDPASSNNMAASRPFQLESPIRNPTEEDETITPDSVRPYPKAGSRKPIGMKRKKGKTRILTDTPEKRLIEIAEQERQKKLRLKKTEKITLKGEERKELVEELTSNGEKNRKMSSDDDIENDSLSDKTFVGEDFDEDDVIDLDRNFQVNDFVLVKFDTKKDVYHYVGRVEE</sequence>
<dbReference type="Proteomes" id="UP000801492">
    <property type="component" value="Unassembled WGS sequence"/>
</dbReference>
<name>A0A8K0DAX4_IGNLU</name>
<proteinExistence type="predicted"/>
<gene>
    <name evidence="2" type="ORF">ILUMI_06529</name>
</gene>
<dbReference type="OrthoDB" id="6782041at2759"/>
<evidence type="ECO:0000313" key="3">
    <source>
        <dbReference type="Proteomes" id="UP000801492"/>
    </source>
</evidence>
<keyword evidence="3" id="KW-1185">Reference proteome</keyword>